<feature type="chain" id="PRO_5008615996" evidence="2">
    <location>
        <begin position="23"/>
        <end position="563"/>
    </location>
</feature>
<dbReference type="PROSITE" id="PS50231">
    <property type="entry name" value="RICIN_B_LECTIN"/>
    <property type="match status" value="1"/>
</dbReference>
<keyword evidence="6" id="KW-1185">Reference proteome</keyword>
<feature type="domain" description="Ricin B lectin" evidence="3">
    <location>
        <begin position="424"/>
        <end position="487"/>
    </location>
</feature>
<dbReference type="InterPro" id="IPR026444">
    <property type="entry name" value="Secre_tail"/>
</dbReference>
<feature type="domain" description="Secretion system C-terminal sorting" evidence="4">
    <location>
        <begin position="490"/>
        <end position="561"/>
    </location>
</feature>
<accession>A0A1B8U5C3</accession>
<dbReference type="NCBIfam" id="TIGR04183">
    <property type="entry name" value="Por_Secre_tail"/>
    <property type="match status" value="1"/>
</dbReference>
<dbReference type="KEGG" id="prn:BW723_15500"/>
<evidence type="ECO:0000313" key="6">
    <source>
        <dbReference type="Proteomes" id="UP000092612"/>
    </source>
</evidence>
<evidence type="ECO:0000256" key="2">
    <source>
        <dbReference type="SAM" id="SignalP"/>
    </source>
</evidence>
<dbReference type="CDD" id="cd00161">
    <property type="entry name" value="beta-trefoil_Ricin-like"/>
    <property type="match status" value="1"/>
</dbReference>
<dbReference type="SMART" id="SM00710">
    <property type="entry name" value="PbH1"/>
    <property type="match status" value="4"/>
</dbReference>
<dbReference type="Pfam" id="PF14200">
    <property type="entry name" value="RicinB_lectin_2"/>
    <property type="match status" value="2"/>
</dbReference>
<dbReference type="OrthoDB" id="6395291at2"/>
<reference evidence="6" key="1">
    <citation type="submission" date="2016-02" db="EMBL/GenBank/DDBJ databases">
        <title>Paenibacillus sp. LPB0068, isolated from Crassostrea gigas.</title>
        <authorList>
            <person name="Shin S.-K."/>
            <person name="Yi H."/>
        </authorList>
    </citation>
    <scope>NUCLEOTIDE SEQUENCE [LARGE SCALE GENOMIC DNA]</scope>
    <source>
        <strain evidence="6">KCTC 23969</strain>
    </source>
</reference>
<feature type="signal peptide" evidence="2">
    <location>
        <begin position="1"/>
        <end position="22"/>
    </location>
</feature>
<dbReference type="Gene3D" id="2.80.10.50">
    <property type="match status" value="2"/>
</dbReference>
<dbReference type="InterPro" id="IPR011050">
    <property type="entry name" value="Pectin_lyase_fold/virulence"/>
</dbReference>
<gene>
    <name evidence="5" type="ORF">LPB301_04290</name>
</gene>
<dbReference type="SUPFAM" id="SSF50370">
    <property type="entry name" value="Ricin B-like lectins"/>
    <property type="match status" value="1"/>
</dbReference>
<dbReference type="RefSeq" id="WP_068358046.1">
    <property type="nucleotide sequence ID" value="NZ_CP019337.1"/>
</dbReference>
<dbReference type="EMBL" id="LSFL01000009">
    <property type="protein sequence ID" value="OBY67043.1"/>
    <property type="molecule type" value="Genomic_DNA"/>
</dbReference>
<sequence>MNNLFKLLLNISICLSYFLTNAQSVGEVTKVGDTWTTTVDGITKYTGINMIDAVNGACLNMGAGTINVRSSGDSGPGNSAIKGCLIQSNQTIDFHGNTMNCTGEPLLVVPVKASDKTNITVKNLNVTGTPRYVIWYTNECKNMTLTNITSNTTRGNGIRIAGTKIKGNPSILKYASNLTINGNINIKSKGHSIETLLVKNVEIDTVYVSAEVGCGVLLNTSENCNINAIYATDCDYGSSYAGFRQANDNGTTHLKYLNAKHCGRGMYTLTGSENVTVDEVDIDDCSESGISTATTAKGVRVLSGTVTNSNKNIDIWNGASDICLNVNNESFGDACDPVYYELVNKNSGMSIAVDGASDLNDTNIIQKTSNNTNISQQFEVSNINGYYFIVNKGSGKALRASGDNVIQFTFDATYWSEMFSRIDAVDGHYLFKNRNTSKCMSVENNSSLDGASIVLQNCDENDSSQQFALNKLNITLSSESISFKNKNYNIYPTITSNNINIDFSDTLISKTKLTVSNINGKKVFSKTLTDKKNELDFSNFSSGIYFLKLVNSKLDETVKIIKQ</sequence>
<dbReference type="AlphaFoldDB" id="A0A1B8U5C3"/>
<dbReference type="STRING" id="996801.BW723_15500"/>
<dbReference type="SUPFAM" id="SSF51126">
    <property type="entry name" value="Pectin lyase-like"/>
    <property type="match status" value="1"/>
</dbReference>
<dbReference type="Proteomes" id="UP000092612">
    <property type="component" value="Unassembled WGS sequence"/>
</dbReference>
<dbReference type="InterPro" id="IPR035992">
    <property type="entry name" value="Ricin_B-like_lectins"/>
</dbReference>
<keyword evidence="1 2" id="KW-0732">Signal</keyword>
<organism evidence="5 6">
    <name type="scientific">Polaribacter reichenbachii</name>
    <dbReference type="NCBI Taxonomy" id="996801"/>
    <lineage>
        <taxon>Bacteria</taxon>
        <taxon>Pseudomonadati</taxon>
        <taxon>Bacteroidota</taxon>
        <taxon>Flavobacteriia</taxon>
        <taxon>Flavobacteriales</taxon>
        <taxon>Flavobacteriaceae</taxon>
    </lineage>
</organism>
<feature type="domain" description="Ricin B lectin" evidence="3">
    <location>
        <begin position="338"/>
        <end position="402"/>
    </location>
</feature>
<proteinExistence type="predicted"/>
<evidence type="ECO:0000313" key="5">
    <source>
        <dbReference type="EMBL" id="OBY67043.1"/>
    </source>
</evidence>
<evidence type="ECO:0000259" key="4">
    <source>
        <dbReference type="Pfam" id="PF18962"/>
    </source>
</evidence>
<protein>
    <submittedName>
        <fullName evidence="5">Uncharacterized protein</fullName>
    </submittedName>
</protein>
<dbReference type="InterPro" id="IPR000772">
    <property type="entry name" value="Ricin_B_lectin"/>
</dbReference>
<comment type="caution">
    <text evidence="5">The sequence shown here is derived from an EMBL/GenBank/DDBJ whole genome shotgun (WGS) entry which is preliminary data.</text>
</comment>
<evidence type="ECO:0000256" key="1">
    <source>
        <dbReference type="ARBA" id="ARBA00022729"/>
    </source>
</evidence>
<dbReference type="Pfam" id="PF18962">
    <property type="entry name" value="Por_Secre_tail"/>
    <property type="match status" value="1"/>
</dbReference>
<dbReference type="InterPro" id="IPR006626">
    <property type="entry name" value="PbH1"/>
</dbReference>
<name>A0A1B8U5C3_9FLAO</name>
<evidence type="ECO:0000259" key="3">
    <source>
        <dbReference type="Pfam" id="PF14200"/>
    </source>
</evidence>